<dbReference type="Pfam" id="PF01335">
    <property type="entry name" value="DED"/>
    <property type="match status" value="2"/>
</dbReference>
<evidence type="ECO:0000259" key="18">
    <source>
        <dbReference type="PROSITE" id="PS50207"/>
    </source>
</evidence>
<protein>
    <recommendedName>
        <fullName evidence="15">Caspase-8</fullName>
        <ecNumber evidence="14">3.4.22.61</ecNumber>
    </recommendedName>
</protein>
<evidence type="ECO:0000256" key="14">
    <source>
        <dbReference type="ARBA" id="ARBA00066479"/>
    </source>
</evidence>
<proteinExistence type="inferred from homology"/>
<keyword evidence="8" id="KW-0677">Repeat</keyword>
<evidence type="ECO:0000256" key="6">
    <source>
        <dbReference type="ARBA" id="ARBA00022670"/>
    </source>
</evidence>
<dbReference type="InterPro" id="IPR011600">
    <property type="entry name" value="Pept_C14_caspase"/>
</dbReference>
<evidence type="ECO:0000259" key="19">
    <source>
        <dbReference type="PROSITE" id="PS50208"/>
    </source>
</evidence>
<evidence type="ECO:0000256" key="8">
    <source>
        <dbReference type="ARBA" id="ARBA00022737"/>
    </source>
</evidence>
<evidence type="ECO:0000256" key="7">
    <source>
        <dbReference type="ARBA" id="ARBA00022703"/>
    </source>
</evidence>
<dbReference type="PROSITE" id="PS50207">
    <property type="entry name" value="CASPASE_P10"/>
    <property type="match status" value="1"/>
</dbReference>
<dbReference type="SUPFAM" id="SSF52129">
    <property type="entry name" value="Caspase-like"/>
    <property type="match status" value="1"/>
</dbReference>
<dbReference type="GO" id="GO:0005634">
    <property type="term" value="C:nucleus"/>
    <property type="evidence" value="ECO:0007669"/>
    <property type="project" value="UniProtKB-SubCell"/>
</dbReference>
<dbReference type="PROSITE" id="PS50208">
    <property type="entry name" value="CASPASE_P20"/>
    <property type="match status" value="1"/>
</dbReference>
<dbReference type="SMART" id="SM00115">
    <property type="entry name" value="CASc"/>
    <property type="match status" value="1"/>
</dbReference>
<reference evidence="20" key="2">
    <citation type="submission" date="2016-06" db="EMBL/GenBank/DDBJ databases">
        <title>The genome of a short-lived fish provides insights into sex chromosome evolution and the genetic control of aging.</title>
        <authorList>
            <person name="Reichwald K."/>
            <person name="Felder M."/>
            <person name="Petzold A."/>
            <person name="Koch P."/>
            <person name="Groth M."/>
            <person name="Platzer M."/>
        </authorList>
    </citation>
    <scope>NUCLEOTIDE SEQUENCE</scope>
    <source>
        <tissue evidence="20">Brain</tissue>
    </source>
</reference>
<dbReference type="InterPro" id="IPR011029">
    <property type="entry name" value="DEATH-like_dom_sf"/>
</dbReference>
<dbReference type="Gene3D" id="3.40.50.1460">
    <property type="match status" value="1"/>
</dbReference>
<dbReference type="InterPro" id="IPR001875">
    <property type="entry name" value="DED_dom"/>
</dbReference>
<dbReference type="PRINTS" id="PR00376">
    <property type="entry name" value="IL1BCENZYME"/>
</dbReference>
<evidence type="ECO:0000256" key="9">
    <source>
        <dbReference type="ARBA" id="ARBA00022801"/>
    </source>
</evidence>
<dbReference type="InterPro" id="IPR001309">
    <property type="entry name" value="Pept_C14_p20"/>
</dbReference>
<evidence type="ECO:0000256" key="12">
    <source>
        <dbReference type="ARBA" id="ARBA00023242"/>
    </source>
</evidence>
<dbReference type="PANTHER" id="PTHR48169">
    <property type="entry name" value="DED DOMAIN-CONTAINING PROTEIN"/>
    <property type="match status" value="1"/>
</dbReference>
<reference evidence="20" key="1">
    <citation type="submission" date="2016-05" db="EMBL/GenBank/DDBJ databases">
        <authorList>
            <person name="Lavstsen T."/>
            <person name="Jespersen J.S."/>
        </authorList>
    </citation>
    <scope>NUCLEOTIDE SEQUENCE</scope>
    <source>
        <tissue evidence="20">Brain</tissue>
    </source>
</reference>
<dbReference type="CDD" id="cd08334">
    <property type="entry name" value="DED_Caspase_8_10_r2"/>
    <property type="match status" value="1"/>
</dbReference>
<feature type="domain" description="DED" evidence="17">
    <location>
        <begin position="2"/>
        <end position="79"/>
    </location>
</feature>
<dbReference type="InterPro" id="IPR029030">
    <property type="entry name" value="Caspase-like_dom_sf"/>
</dbReference>
<keyword evidence="7" id="KW-0053">Apoptosis</keyword>
<dbReference type="SMART" id="SM00031">
    <property type="entry name" value="DED"/>
    <property type="match status" value="2"/>
</dbReference>
<dbReference type="InterPro" id="IPR015917">
    <property type="entry name" value="Pept_C14A"/>
</dbReference>
<dbReference type="InterPro" id="IPR033139">
    <property type="entry name" value="Caspase_cys_AS"/>
</dbReference>
<keyword evidence="6" id="KW-0645">Protease</keyword>
<dbReference type="CDD" id="cd00032">
    <property type="entry name" value="CASc"/>
    <property type="match status" value="1"/>
</dbReference>
<evidence type="ECO:0000256" key="11">
    <source>
        <dbReference type="ARBA" id="ARBA00023145"/>
    </source>
</evidence>
<evidence type="ECO:0000256" key="15">
    <source>
        <dbReference type="ARBA" id="ARBA00068172"/>
    </source>
</evidence>
<comment type="similarity">
    <text evidence="3 16">Belongs to the peptidase C14A family.</text>
</comment>
<dbReference type="EC" id="3.4.22.61" evidence="14"/>
<sequence length="493" mass="55895">MDFHKLLLDVDNALGEDEFKALGFLCADFLSRNPDSVRSLKELFSSLMDKELLSEKQPQLLAELLLTIQKPRLLRDIGLSEQDCAAPSLISSYRKLLYDLSDNITDRDLDSMKFMLNNLIPRGKLKEKSTPLDIMLEMEHLDLISESNLDKLEEIFNHICPALNKKITQYKEKQAHRLRSLSFPSESNLISKPFLRTGSLQSPVTIKDDVLESKANLKNKTVVVPEPPRAAEALGKYQMTAANRGFCVIFNNNNFSNSLEPLKDRAGTHTDEDSLKKVFEWLNFEVEIYRDCEKEKMLSVLKDLRGRDHSQMDCLVCCVLSHGLEGSVYGVDGQTVKIEEMMALFDGKKCPTLVEKPKLFFIQACQGTREQRAAQTDGIETEDKDICSDARVPDTIPSRADFLLGMATVPSYVSYRDKKSGTWYIQSLCRNLIQMVPQEVDLISILTQVNADVSKMSADKWGQTKQMPQPAFSLRKRVVFPIPKTPPPELKTF</sequence>
<comment type="subcellular location">
    <subcellularLocation>
        <location evidence="2">Cytoplasm</location>
    </subcellularLocation>
    <subcellularLocation>
        <location evidence="1">Nucleus</location>
    </subcellularLocation>
</comment>
<dbReference type="Gene3D" id="1.10.533.10">
    <property type="entry name" value="Death Domain, Fas"/>
    <property type="match status" value="2"/>
</dbReference>
<dbReference type="InterPro" id="IPR002138">
    <property type="entry name" value="Pept_C14_p10"/>
</dbReference>
<keyword evidence="10" id="KW-0788">Thiol protease</keyword>
<dbReference type="GO" id="GO:0005737">
    <property type="term" value="C:cytoplasm"/>
    <property type="evidence" value="ECO:0007669"/>
    <property type="project" value="UniProtKB-SubCell"/>
</dbReference>
<evidence type="ECO:0000256" key="4">
    <source>
        <dbReference type="ARBA" id="ARBA00022490"/>
    </source>
</evidence>
<evidence type="ECO:0000256" key="10">
    <source>
        <dbReference type="ARBA" id="ARBA00022807"/>
    </source>
</evidence>
<evidence type="ECO:0000256" key="2">
    <source>
        <dbReference type="ARBA" id="ARBA00004496"/>
    </source>
</evidence>
<organism evidence="20">
    <name type="scientific">Nothobranchius kadleci</name>
    <name type="common">African annual killifish</name>
    <dbReference type="NCBI Taxonomy" id="1051664"/>
    <lineage>
        <taxon>Eukaryota</taxon>
        <taxon>Metazoa</taxon>
        <taxon>Chordata</taxon>
        <taxon>Craniata</taxon>
        <taxon>Vertebrata</taxon>
        <taxon>Euteleostomi</taxon>
        <taxon>Actinopterygii</taxon>
        <taxon>Neopterygii</taxon>
        <taxon>Teleostei</taxon>
        <taxon>Neoteleostei</taxon>
        <taxon>Acanthomorphata</taxon>
        <taxon>Ovalentaria</taxon>
        <taxon>Atherinomorphae</taxon>
        <taxon>Cyprinodontiformes</taxon>
        <taxon>Nothobranchiidae</taxon>
        <taxon>Nothobranchius</taxon>
    </lineage>
</organism>
<evidence type="ECO:0000256" key="5">
    <source>
        <dbReference type="ARBA" id="ARBA00022553"/>
    </source>
</evidence>
<accession>A0A1A8CUJ9</accession>
<evidence type="ECO:0000256" key="16">
    <source>
        <dbReference type="RuleBase" id="RU003971"/>
    </source>
</evidence>
<feature type="domain" description="Caspase family p10" evidence="18">
    <location>
        <begin position="392"/>
        <end position="480"/>
    </location>
</feature>
<evidence type="ECO:0000256" key="3">
    <source>
        <dbReference type="ARBA" id="ARBA00010134"/>
    </source>
</evidence>
<keyword evidence="9" id="KW-0378">Hydrolase</keyword>
<keyword evidence="11" id="KW-0865">Zymogen</keyword>
<dbReference type="PANTHER" id="PTHR48169:SF7">
    <property type="entry name" value="CASPASE 10"/>
    <property type="match status" value="1"/>
</dbReference>
<dbReference type="GO" id="GO:0006508">
    <property type="term" value="P:proteolysis"/>
    <property type="evidence" value="ECO:0007669"/>
    <property type="project" value="UniProtKB-KW"/>
</dbReference>
<dbReference type="EMBL" id="HADZ01019483">
    <property type="protein sequence ID" value="SBP83424.1"/>
    <property type="molecule type" value="Transcribed_RNA"/>
</dbReference>
<comment type="catalytic activity">
    <reaction evidence="13">
        <text>Strict requirement for Asp at position P1 and has a preferred cleavage sequence of (Leu/Asp/Val)-Glu-Thr-Asp-|-(Gly/Ser/Ala).</text>
        <dbReference type="EC" id="3.4.22.61"/>
    </reaction>
</comment>
<feature type="domain" description="DED" evidence="17">
    <location>
        <begin position="92"/>
        <end position="169"/>
    </location>
</feature>
<keyword evidence="5" id="KW-0597">Phosphoprotein</keyword>
<evidence type="ECO:0000256" key="13">
    <source>
        <dbReference type="ARBA" id="ARBA00051626"/>
    </source>
</evidence>
<dbReference type="GO" id="GO:0032991">
    <property type="term" value="C:protein-containing complex"/>
    <property type="evidence" value="ECO:0007669"/>
    <property type="project" value="UniProtKB-ARBA"/>
</dbReference>
<name>A0A1A8CUJ9_NOTKA</name>
<dbReference type="Pfam" id="PF00656">
    <property type="entry name" value="Peptidase_C14"/>
    <property type="match status" value="1"/>
</dbReference>
<dbReference type="FunFam" id="3.40.50.1460:FF:000008">
    <property type="entry name" value="caspase-8 isoform X1"/>
    <property type="match status" value="1"/>
</dbReference>
<evidence type="ECO:0000256" key="1">
    <source>
        <dbReference type="ARBA" id="ARBA00004123"/>
    </source>
</evidence>
<evidence type="ECO:0000259" key="17">
    <source>
        <dbReference type="PROSITE" id="PS50168"/>
    </source>
</evidence>
<keyword evidence="4" id="KW-0963">Cytoplasm</keyword>
<feature type="domain" description="Caspase family p20" evidence="19">
    <location>
        <begin position="243"/>
        <end position="369"/>
    </location>
</feature>
<keyword evidence="12" id="KW-0539">Nucleus</keyword>
<evidence type="ECO:0000313" key="20">
    <source>
        <dbReference type="EMBL" id="SBP83424.1"/>
    </source>
</evidence>
<dbReference type="SUPFAM" id="SSF47986">
    <property type="entry name" value="DEATH domain"/>
    <property type="match status" value="2"/>
</dbReference>
<dbReference type="GO" id="GO:0051604">
    <property type="term" value="P:protein maturation"/>
    <property type="evidence" value="ECO:0007669"/>
    <property type="project" value="UniProtKB-ARBA"/>
</dbReference>
<gene>
    <name evidence="20" type="primary">CASP8L2</name>
</gene>
<dbReference type="PROSITE" id="PS01122">
    <property type="entry name" value="CASPASE_CYS"/>
    <property type="match status" value="1"/>
</dbReference>
<dbReference type="InterPro" id="IPR016129">
    <property type="entry name" value="Caspase_his_AS"/>
</dbReference>
<dbReference type="GO" id="GO:0005886">
    <property type="term" value="C:plasma membrane"/>
    <property type="evidence" value="ECO:0007669"/>
    <property type="project" value="UniProtKB-ARBA"/>
</dbReference>
<dbReference type="FunFam" id="1.10.533.10:FF:000016">
    <property type="entry name" value="CASP8 and FADD-like apoptosis regulator"/>
    <property type="match status" value="1"/>
</dbReference>
<dbReference type="PROSITE" id="PS50168">
    <property type="entry name" value="DED"/>
    <property type="match status" value="2"/>
</dbReference>
<dbReference type="GO" id="GO:0004197">
    <property type="term" value="F:cysteine-type endopeptidase activity"/>
    <property type="evidence" value="ECO:0007669"/>
    <property type="project" value="InterPro"/>
</dbReference>
<dbReference type="AlphaFoldDB" id="A0A1A8CUJ9"/>
<dbReference type="GO" id="GO:0006915">
    <property type="term" value="P:apoptotic process"/>
    <property type="evidence" value="ECO:0007669"/>
    <property type="project" value="UniProtKB-KW"/>
</dbReference>
<dbReference type="GO" id="GO:0043065">
    <property type="term" value="P:positive regulation of apoptotic process"/>
    <property type="evidence" value="ECO:0007669"/>
    <property type="project" value="UniProtKB-ARBA"/>
</dbReference>
<dbReference type="PROSITE" id="PS01121">
    <property type="entry name" value="CASPASE_HIS"/>
    <property type="match status" value="1"/>
</dbReference>